<proteinExistence type="predicted"/>
<accession>A0A367KKP4</accession>
<sequence>MSDTIAEIPLADDIALQRSNQFSEFLEYDGHANEKGAYKDQIPAMLENKQRRLMVSIDALRQWNRELAME</sequence>
<organism evidence="2 3">
    <name type="scientific">Rhizopus stolonifer</name>
    <name type="common">Rhizopus nigricans</name>
    <dbReference type="NCBI Taxonomy" id="4846"/>
    <lineage>
        <taxon>Eukaryota</taxon>
        <taxon>Fungi</taxon>
        <taxon>Fungi incertae sedis</taxon>
        <taxon>Mucoromycota</taxon>
        <taxon>Mucoromycotina</taxon>
        <taxon>Mucoromycetes</taxon>
        <taxon>Mucorales</taxon>
        <taxon>Mucorineae</taxon>
        <taxon>Rhizopodaceae</taxon>
        <taxon>Rhizopus</taxon>
    </lineage>
</organism>
<dbReference type="AlphaFoldDB" id="A0A367KKP4"/>
<dbReference type="Proteomes" id="UP000253551">
    <property type="component" value="Unassembled WGS sequence"/>
</dbReference>
<comment type="caution">
    <text evidence="2">The sequence shown here is derived from an EMBL/GenBank/DDBJ whole genome shotgun (WGS) entry which is preliminary data.</text>
</comment>
<dbReference type="EMBL" id="PJQM01001255">
    <property type="protein sequence ID" value="RCI02804.1"/>
    <property type="molecule type" value="Genomic_DNA"/>
</dbReference>
<dbReference type="Pfam" id="PF14551">
    <property type="entry name" value="MCM_N"/>
    <property type="match status" value="1"/>
</dbReference>
<evidence type="ECO:0000313" key="2">
    <source>
        <dbReference type="EMBL" id="RCI02804.1"/>
    </source>
</evidence>
<keyword evidence="3" id="KW-1185">Reference proteome</keyword>
<evidence type="ECO:0000259" key="1">
    <source>
        <dbReference type="Pfam" id="PF14551"/>
    </source>
</evidence>
<reference evidence="2 3" key="1">
    <citation type="journal article" date="2018" name="G3 (Bethesda)">
        <title>Phylogenetic and Phylogenomic Definition of Rhizopus Species.</title>
        <authorList>
            <person name="Gryganskyi A.P."/>
            <person name="Golan J."/>
            <person name="Dolatabadi S."/>
            <person name="Mondo S."/>
            <person name="Robb S."/>
            <person name="Idnurm A."/>
            <person name="Muszewska A."/>
            <person name="Steczkiewicz K."/>
            <person name="Masonjones S."/>
            <person name="Liao H.L."/>
            <person name="Gajdeczka M.T."/>
            <person name="Anike F."/>
            <person name="Vuek A."/>
            <person name="Anishchenko I.M."/>
            <person name="Voigt K."/>
            <person name="de Hoog G.S."/>
            <person name="Smith M.E."/>
            <person name="Heitman J."/>
            <person name="Vilgalys R."/>
            <person name="Stajich J.E."/>
        </authorList>
    </citation>
    <scope>NUCLEOTIDE SEQUENCE [LARGE SCALE GENOMIC DNA]</scope>
    <source>
        <strain evidence="2 3">LSU 92-RS-03</strain>
    </source>
</reference>
<gene>
    <name evidence="2" type="ORF">CU098_011084</name>
</gene>
<dbReference type="InterPro" id="IPR027925">
    <property type="entry name" value="MCM_N"/>
</dbReference>
<protein>
    <recommendedName>
        <fullName evidence="1">MCM N-terminal domain-containing protein</fullName>
    </recommendedName>
</protein>
<dbReference type="STRING" id="4846.A0A367KKP4"/>
<evidence type="ECO:0000313" key="3">
    <source>
        <dbReference type="Proteomes" id="UP000253551"/>
    </source>
</evidence>
<dbReference type="Gene3D" id="3.30.1640.10">
    <property type="entry name" value="mini-chromosome maintenance (MCM) complex, chain A, domain 1"/>
    <property type="match status" value="1"/>
</dbReference>
<feature type="domain" description="MCM N-terminal" evidence="1">
    <location>
        <begin position="20"/>
        <end position="69"/>
    </location>
</feature>
<name>A0A367KKP4_RHIST</name>